<name>F5T317_9GAMM</name>
<evidence type="ECO:0000313" key="1">
    <source>
        <dbReference type="EMBL" id="EGL53375.1"/>
    </source>
</evidence>
<dbReference type="OrthoDB" id="5609473at2"/>
<accession>F5T317</accession>
<protein>
    <submittedName>
        <fullName evidence="1">Uncharacterized protein</fullName>
    </submittedName>
</protein>
<proteinExistence type="predicted"/>
<organism evidence="1 2">
    <name type="scientific">Methylophaga aminisulfidivorans MP</name>
    <dbReference type="NCBI Taxonomy" id="1026882"/>
    <lineage>
        <taxon>Bacteria</taxon>
        <taxon>Pseudomonadati</taxon>
        <taxon>Pseudomonadota</taxon>
        <taxon>Gammaproteobacteria</taxon>
        <taxon>Thiotrichales</taxon>
        <taxon>Piscirickettsiaceae</taxon>
        <taxon>Methylophaga</taxon>
    </lineage>
</organism>
<dbReference type="Proteomes" id="UP000003544">
    <property type="component" value="Unassembled WGS sequence"/>
</dbReference>
<sequence>MIFLIFTAEGLAEAAAEIKAEKTTLWLNPGLQENDKLSGFIAAGCDCYFLPEQVDAGNEKAVLNALSHVEKNSRDNEIYVEYL</sequence>
<keyword evidence="2" id="KW-1185">Reference proteome</keyword>
<dbReference type="EMBL" id="AFIG01000003">
    <property type="protein sequence ID" value="EGL53375.1"/>
    <property type="molecule type" value="Genomic_DNA"/>
</dbReference>
<reference evidence="1 2" key="1">
    <citation type="journal article" date="2011" name="J. Bacteriol.">
        <title>Draft genome sequence of Methylophaga aminisulfidivorans MP T.</title>
        <authorList>
            <person name="Han G.H."/>
            <person name="Kim W."/>
            <person name="Chun J."/>
            <person name="Kim S.W."/>
        </authorList>
    </citation>
    <scope>NUCLEOTIDE SEQUENCE [LARGE SCALE GENOMIC DNA]</scope>
    <source>
        <strain evidence="2">MP(T)</strain>
    </source>
</reference>
<dbReference type="RefSeq" id="WP_007146625.1">
    <property type="nucleotide sequence ID" value="NZ_AFIG01000003.1"/>
</dbReference>
<evidence type="ECO:0000313" key="2">
    <source>
        <dbReference type="Proteomes" id="UP000003544"/>
    </source>
</evidence>
<dbReference type="STRING" id="1026882.MAMP_00929"/>
<dbReference type="AlphaFoldDB" id="F5T317"/>
<comment type="caution">
    <text evidence="1">The sequence shown here is derived from an EMBL/GenBank/DDBJ whole genome shotgun (WGS) entry which is preliminary data.</text>
</comment>
<gene>
    <name evidence="1" type="ORF">MAMP_00929</name>
</gene>